<dbReference type="Proteomes" id="UP000664203">
    <property type="component" value="Unassembled WGS sequence"/>
</dbReference>
<sequence>MNIWNGDRDAKLLPSLSLAEKPQIWSQVPNLDQVKYAREFEVKDPSDPETIYLEASNILPNIPIVSAIPGLIGGVAGGVASVASGILSGLFGSGS</sequence>
<comment type="caution">
    <text evidence="1">The sequence shown here is derived from an EMBL/GenBank/DDBJ whole genome shotgun (WGS) entry which is preliminary data.</text>
</comment>
<organism evidence="1 2">
    <name type="scientific">Alectoria fallacina</name>
    <dbReference type="NCBI Taxonomy" id="1903189"/>
    <lineage>
        <taxon>Eukaryota</taxon>
        <taxon>Fungi</taxon>
        <taxon>Dikarya</taxon>
        <taxon>Ascomycota</taxon>
        <taxon>Pezizomycotina</taxon>
        <taxon>Lecanoromycetes</taxon>
        <taxon>OSLEUM clade</taxon>
        <taxon>Lecanoromycetidae</taxon>
        <taxon>Lecanorales</taxon>
        <taxon>Lecanorineae</taxon>
        <taxon>Parmeliaceae</taxon>
        <taxon>Alectoria</taxon>
    </lineage>
</organism>
<evidence type="ECO:0000313" key="2">
    <source>
        <dbReference type="Proteomes" id="UP000664203"/>
    </source>
</evidence>
<protein>
    <submittedName>
        <fullName evidence="1">Uncharacterized protein</fullName>
    </submittedName>
</protein>
<keyword evidence="2" id="KW-1185">Reference proteome</keyword>
<proteinExistence type="predicted"/>
<evidence type="ECO:0000313" key="1">
    <source>
        <dbReference type="EMBL" id="CAF9917734.1"/>
    </source>
</evidence>
<gene>
    <name evidence="1" type="ORF">ALECFALPRED_000350</name>
</gene>
<dbReference type="EMBL" id="CAJPDR010000103">
    <property type="protein sequence ID" value="CAF9917734.1"/>
    <property type="molecule type" value="Genomic_DNA"/>
</dbReference>
<reference evidence="1" key="1">
    <citation type="submission" date="2021-03" db="EMBL/GenBank/DDBJ databases">
        <authorList>
            <person name="Tagirdzhanova G."/>
        </authorList>
    </citation>
    <scope>NUCLEOTIDE SEQUENCE</scope>
</reference>
<accession>A0A8H3F496</accession>
<dbReference type="AlphaFoldDB" id="A0A8H3F496"/>
<name>A0A8H3F496_9LECA</name>